<feature type="transmembrane region" description="Helical" evidence="6">
    <location>
        <begin position="219"/>
        <end position="237"/>
    </location>
</feature>
<dbReference type="GO" id="GO:0005886">
    <property type="term" value="C:plasma membrane"/>
    <property type="evidence" value="ECO:0007669"/>
    <property type="project" value="UniProtKB-SubCell"/>
</dbReference>
<feature type="transmembrane region" description="Helical" evidence="6">
    <location>
        <begin position="293"/>
        <end position="313"/>
    </location>
</feature>
<comment type="subcellular location">
    <subcellularLocation>
        <location evidence="1">Cell membrane</location>
        <topology evidence="1">Multi-pass membrane protein</topology>
    </subcellularLocation>
</comment>
<dbReference type="InterPro" id="IPR050833">
    <property type="entry name" value="Poly_Biosynth_Transport"/>
</dbReference>
<evidence type="ECO:0000313" key="7">
    <source>
        <dbReference type="EMBL" id="CUA96912.1"/>
    </source>
</evidence>
<feature type="transmembrane region" description="Helical" evidence="6">
    <location>
        <begin position="128"/>
        <end position="149"/>
    </location>
</feature>
<keyword evidence="2" id="KW-1003">Cell membrane</keyword>
<dbReference type="AlphaFoldDB" id="A0A0K6I0T8"/>
<dbReference type="Pfam" id="PF01943">
    <property type="entry name" value="Polysacc_synt"/>
    <property type="match status" value="1"/>
</dbReference>
<feature type="transmembrane region" description="Helical" evidence="6">
    <location>
        <begin position="434"/>
        <end position="455"/>
    </location>
</feature>
<name>A0A0K6I0T8_9HYPH</name>
<keyword evidence="4 6" id="KW-1133">Transmembrane helix</keyword>
<feature type="transmembrane region" description="Helical" evidence="6">
    <location>
        <begin position="194"/>
        <end position="213"/>
    </location>
</feature>
<evidence type="ECO:0000256" key="1">
    <source>
        <dbReference type="ARBA" id="ARBA00004651"/>
    </source>
</evidence>
<dbReference type="PANTHER" id="PTHR30250">
    <property type="entry name" value="PST FAMILY PREDICTED COLANIC ACID TRANSPORTER"/>
    <property type="match status" value="1"/>
</dbReference>
<evidence type="ECO:0000256" key="4">
    <source>
        <dbReference type="ARBA" id="ARBA00022989"/>
    </source>
</evidence>
<feature type="transmembrane region" description="Helical" evidence="6">
    <location>
        <begin position="344"/>
        <end position="370"/>
    </location>
</feature>
<feature type="transmembrane region" description="Helical" evidence="6">
    <location>
        <begin position="78"/>
        <end position="99"/>
    </location>
</feature>
<feature type="transmembrane region" description="Helical" evidence="6">
    <location>
        <begin position="258"/>
        <end position="287"/>
    </location>
</feature>
<keyword evidence="8" id="KW-1185">Reference proteome</keyword>
<dbReference type="Proteomes" id="UP000183900">
    <property type="component" value="Unassembled WGS sequence"/>
</dbReference>
<organism evidence="7 8">
    <name type="scientific">Pannonibacter indicus</name>
    <dbReference type="NCBI Taxonomy" id="466044"/>
    <lineage>
        <taxon>Bacteria</taxon>
        <taxon>Pseudomonadati</taxon>
        <taxon>Pseudomonadota</taxon>
        <taxon>Alphaproteobacteria</taxon>
        <taxon>Hyphomicrobiales</taxon>
        <taxon>Stappiaceae</taxon>
        <taxon>Pannonibacter</taxon>
    </lineage>
</organism>
<sequence>MAGSRGVGCAEGLDLVQAQDGGGKAGQQAAGLQRLWLSLAGGGARKAALVTLAIRIAGAALAYVAQVLMARWMGAFDYGIYSVVWTVVMILALFACLGFSSSPGRFIPLYRGEGALALLRGYLTASRVIVFLAACVIGTAVALMVLLLRPILDPAYVQPLMLAMLALPFFALAGVQDGIARAHDRPDLGLMPSFIWRPLLILLLLFLALQAGFAVDAATAVLAGAVASALVALDQLWRLNRVIGRQLPAGPRAHAPRLWLAVSLPMLLVEGFLQLVTSADVIMVSFWQSPDEVAVYFAASKTLALVHFIYFAVRAASAHRFAALHGASHEAAGRSAFEAYVRRAGFWTFWPSVGAAGVLIAAAPFLLALFGPGFEAGTPLIAVLLIGVLARASAGPADALLSMCGLQKACAAIYSGVFVLNVGLNLLLIPPFGLMGAAVATSLAITGEALALIFVARRRLGVLSFAPFAFSLALSREGRNG</sequence>
<feature type="transmembrane region" description="Helical" evidence="6">
    <location>
        <begin position="155"/>
        <end position="173"/>
    </location>
</feature>
<evidence type="ECO:0000256" key="6">
    <source>
        <dbReference type="SAM" id="Phobius"/>
    </source>
</evidence>
<proteinExistence type="predicted"/>
<keyword evidence="3 6" id="KW-0812">Transmembrane</keyword>
<feature type="transmembrane region" description="Helical" evidence="6">
    <location>
        <begin position="406"/>
        <end position="428"/>
    </location>
</feature>
<evidence type="ECO:0000256" key="2">
    <source>
        <dbReference type="ARBA" id="ARBA00022475"/>
    </source>
</evidence>
<dbReference type="EMBL" id="CYHE01000006">
    <property type="protein sequence ID" value="CUA96912.1"/>
    <property type="molecule type" value="Genomic_DNA"/>
</dbReference>
<feature type="transmembrane region" description="Helical" evidence="6">
    <location>
        <begin position="376"/>
        <end position="394"/>
    </location>
</feature>
<accession>A0A0K6I0T8</accession>
<protein>
    <submittedName>
        <fullName evidence="7">Membrane protein involved in the export of O-antigen and teichoic acid</fullName>
    </submittedName>
</protein>
<evidence type="ECO:0000256" key="5">
    <source>
        <dbReference type="ARBA" id="ARBA00023136"/>
    </source>
</evidence>
<evidence type="ECO:0000313" key="8">
    <source>
        <dbReference type="Proteomes" id="UP000183900"/>
    </source>
</evidence>
<dbReference type="OrthoDB" id="9800982at2"/>
<keyword evidence="5 6" id="KW-0472">Membrane</keyword>
<dbReference type="InterPro" id="IPR002797">
    <property type="entry name" value="Polysacc_synth"/>
</dbReference>
<dbReference type="PANTHER" id="PTHR30250:SF11">
    <property type="entry name" value="O-ANTIGEN TRANSPORTER-RELATED"/>
    <property type="match status" value="1"/>
</dbReference>
<evidence type="ECO:0000256" key="3">
    <source>
        <dbReference type="ARBA" id="ARBA00022692"/>
    </source>
</evidence>
<gene>
    <name evidence="7" type="ORF">Ga0061067_106150</name>
</gene>
<reference evidence="8" key="1">
    <citation type="submission" date="2015-08" db="EMBL/GenBank/DDBJ databases">
        <authorList>
            <person name="Varghese N."/>
        </authorList>
    </citation>
    <scope>NUCLEOTIDE SEQUENCE [LARGE SCALE GENOMIC DNA]</scope>
    <source>
        <strain evidence="8">DSM 23407</strain>
    </source>
</reference>
<feature type="transmembrane region" description="Helical" evidence="6">
    <location>
        <begin position="47"/>
        <end position="66"/>
    </location>
</feature>